<feature type="transmembrane region" description="Helical" evidence="1">
    <location>
        <begin position="40"/>
        <end position="59"/>
    </location>
</feature>
<feature type="transmembrane region" description="Helical" evidence="1">
    <location>
        <begin position="12"/>
        <end position="34"/>
    </location>
</feature>
<proteinExistence type="predicted"/>
<name>A0A084EZ02_9BACT</name>
<dbReference type="AlphaFoldDB" id="A0A084EZ02"/>
<keyword evidence="1" id="KW-1133">Transmembrane helix</keyword>
<organism evidence="2 3">
    <name type="scientific">Ureaplasma diversum NCTC 246</name>
    <dbReference type="NCBI Taxonomy" id="1188241"/>
    <lineage>
        <taxon>Bacteria</taxon>
        <taxon>Bacillati</taxon>
        <taxon>Mycoplasmatota</taxon>
        <taxon>Mycoplasmoidales</taxon>
        <taxon>Mycoplasmoidaceae</taxon>
        <taxon>Ureaplasma</taxon>
    </lineage>
</organism>
<keyword evidence="1" id="KW-0812">Transmembrane</keyword>
<gene>
    <name evidence="2" type="ORF">UDIV_3980</name>
</gene>
<sequence length="71" mass="8125">MVLFLYFKKILGINKTAVMSTSCYVLLIIHTQTLQASQLVWARTFLYIISNTAISYLLYNFSLKVAKTSIN</sequence>
<accession>A0A084EZ02</accession>
<keyword evidence="1" id="KW-0472">Membrane</keyword>
<dbReference type="EMBL" id="JFDP01000051">
    <property type="protein sequence ID" value="KEZ23194.1"/>
    <property type="molecule type" value="Genomic_DNA"/>
</dbReference>
<dbReference type="Proteomes" id="UP000028537">
    <property type="component" value="Unassembled WGS sequence"/>
</dbReference>
<keyword evidence="3" id="KW-1185">Reference proteome</keyword>
<reference evidence="2 3" key="1">
    <citation type="submission" date="2014-02" db="EMBL/GenBank/DDBJ databases">
        <title>Genome sequence of Ureaplasma diversum strain 246.</title>
        <authorList>
            <person name="Sirand-Pugnet P."/>
            <person name="Breton M."/>
            <person name="Dordet-Frisoni E."/>
            <person name="Baranowski E."/>
            <person name="Barre A."/>
            <person name="Couture C."/>
            <person name="Dupuy V."/>
            <person name="Gaurivaud P."/>
            <person name="Jacob D."/>
            <person name="Lemaitre C."/>
            <person name="Manso-Silvan L."/>
            <person name="Nikolski M."/>
            <person name="Nouvel L.-X."/>
            <person name="Poumarat F."/>
            <person name="Tardy F."/>
            <person name="Thebault P."/>
            <person name="Theil S."/>
            <person name="Citti C."/>
            <person name="Thiaucourt F."/>
            <person name="Blanchard A."/>
        </authorList>
    </citation>
    <scope>NUCLEOTIDE SEQUENCE [LARGE SCALE GENOMIC DNA]</scope>
    <source>
        <strain evidence="2 3">NCTC 246</strain>
    </source>
</reference>
<protein>
    <submittedName>
        <fullName evidence="2">Uncharacterized protein</fullName>
    </submittedName>
</protein>
<evidence type="ECO:0000313" key="3">
    <source>
        <dbReference type="Proteomes" id="UP000028537"/>
    </source>
</evidence>
<evidence type="ECO:0000256" key="1">
    <source>
        <dbReference type="SAM" id="Phobius"/>
    </source>
</evidence>
<comment type="caution">
    <text evidence="2">The sequence shown here is derived from an EMBL/GenBank/DDBJ whole genome shotgun (WGS) entry which is preliminary data.</text>
</comment>
<evidence type="ECO:0000313" key="2">
    <source>
        <dbReference type="EMBL" id="KEZ23194.1"/>
    </source>
</evidence>